<dbReference type="SUPFAM" id="SSF56300">
    <property type="entry name" value="Metallo-dependent phosphatases"/>
    <property type="match status" value="1"/>
</dbReference>
<dbReference type="PATRIC" id="fig|1705562.3.peg.2216"/>
<dbReference type="InterPro" id="IPR053193">
    <property type="entry name" value="MetalloPDE_YfcE-like"/>
</dbReference>
<dbReference type="Proteomes" id="UP000037729">
    <property type="component" value="Unassembled WGS sequence"/>
</dbReference>
<keyword evidence="1" id="KW-0479">Metal-binding</keyword>
<gene>
    <name evidence="3" type="ORF">AMS69_05805</name>
</gene>
<protein>
    <recommendedName>
        <fullName evidence="1">Phosphoesterase</fullName>
        <ecNumber evidence="1">3.1.4.-</ecNumber>
    </recommendedName>
</protein>
<dbReference type="GO" id="GO:0016787">
    <property type="term" value="F:hydrolase activity"/>
    <property type="evidence" value="ECO:0007669"/>
    <property type="project" value="UniProtKB-UniRule"/>
</dbReference>
<evidence type="ECO:0000313" key="4">
    <source>
        <dbReference type="Proteomes" id="UP000037729"/>
    </source>
</evidence>
<reference evidence="3 4" key="1">
    <citation type="submission" date="2015-08" db="EMBL/GenBank/DDBJ databases">
        <title>Genomes of Isolates from Cabo Rojo, PR.</title>
        <authorList>
            <person name="Sanchez-Nieves R.L."/>
            <person name="Montalvo-Rodriguez R."/>
        </authorList>
    </citation>
    <scope>NUCLEOTIDE SEQUENCE [LARGE SCALE GENOMIC DNA]</scope>
    <source>
        <strain evidence="3 4">SL3</strain>
    </source>
</reference>
<evidence type="ECO:0000256" key="1">
    <source>
        <dbReference type="RuleBase" id="RU362039"/>
    </source>
</evidence>
<dbReference type="Pfam" id="PF12850">
    <property type="entry name" value="Metallophos_2"/>
    <property type="match status" value="1"/>
</dbReference>
<dbReference type="PANTHER" id="PTHR43165">
    <property type="entry name" value="METALLOPHOSPHOESTERASE"/>
    <property type="match status" value="1"/>
</dbReference>
<evidence type="ECO:0000259" key="2">
    <source>
        <dbReference type="Pfam" id="PF12850"/>
    </source>
</evidence>
<comment type="cofactor">
    <cofactor evidence="1">
        <name>a divalent metal cation</name>
        <dbReference type="ChEBI" id="CHEBI:60240"/>
    </cofactor>
</comment>
<name>A0A0N1IUM7_9EURY</name>
<organism evidence="3 4">
    <name type="scientific">Haloarcula rubripromontorii</name>
    <dbReference type="NCBI Taxonomy" id="1705562"/>
    <lineage>
        <taxon>Archaea</taxon>
        <taxon>Methanobacteriati</taxon>
        <taxon>Methanobacteriota</taxon>
        <taxon>Stenosarchaea group</taxon>
        <taxon>Halobacteria</taxon>
        <taxon>Halobacteriales</taxon>
        <taxon>Haloarculaceae</taxon>
        <taxon>Haloarcula</taxon>
    </lineage>
</organism>
<dbReference type="RefSeq" id="WP_053967142.1">
    <property type="nucleotide sequence ID" value="NZ_LIUF01000002.1"/>
</dbReference>
<dbReference type="NCBIfam" id="TIGR00040">
    <property type="entry name" value="yfcE"/>
    <property type="match status" value="1"/>
</dbReference>
<dbReference type="GO" id="GO:0046872">
    <property type="term" value="F:metal ion binding"/>
    <property type="evidence" value="ECO:0007669"/>
    <property type="project" value="UniProtKB-KW"/>
</dbReference>
<accession>A0A0N1IUM7</accession>
<dbReference type="InterPro" id="IPR000979">
    <property type="entry name" value="Phosphodiesterase_MJ0936/Vps29"/>
</dbReference>
<comment type="similarity">
    <text evidence="1">Belongs to the metallophosphoesterase superfamily. YfcE family.</text>
</comment>
<dbReference type="InterPro" id="IPR041802">
    <property type="entry name" value="MPP_YfcE"/>
</dbReference>
<dbReference type="STRING" id="1705562.AMS69_05805"/>
<dbReference type="PANTHER" id="PTHR43165:SF1">
    <property type="entry name" value="PHOSPHODIESTERASE MJ0936"/>
    <property type="match status" value="1"/>
</dbReference>
<dbReference type="AlphaFoldDB" id="A0A0N1IUM7"/>
<dbReference type="OrthoDB" id="9959at2157"/>
<keyword evidence="4" id="KW-1185">Reference proteome</keyword>
<feature type="domain" description="Calcineurin-like phosphoesterase" evidence="2">
    <location>
        <begin position="1"/>
        <end position="154"/>
    </location>
</feature>
<dbReference type="EMBL" id="LIUF01000002">
    <property type="protein sequence ID" value="KOX93440.1"/>
    <property type="molecule type" value="Genomic_DNA"/>
</dbReference>
<dbReference type="InterPro" id="IPR029052">
    <property type="entry name" value="Metallo-depent_PP-like"/>
</dbReference>
<dbReference type="CDD" id="cd00841">
    <property type="entry name" value="MPP_YfcE"/>
    <property type="match status" value="1"/>
</dbReference>
<dbReference type="Gene3D" id="3.60.21.10">
    <property type="match status" value="1"/>
</dbReference>
<sequence>MLIGIVSDTHDNAPQVEAAVETFADTGCETVVHCGDFVAPFSVTPFDGDWSFYAVRGNNDGEWAVQSTVEDFGTYFGEMGELTVDGHGIAVYHGTSGELVDALVECGTYDYVLHGHTHERGREERGGTVRINPGGISIPPAPEPFSVATLSTETGEVEFHELG</sequence>
<dbReference type="EC" id="3.1.4.-" evidence="1"/>
<comment type="caution">
    <text evidence="3">The sequence shown here is derived from an EMBL/GenBank/DDBJ whole genome shotgun (WGS) entry which is preliminary data.</text>
</comment>
<evidence type="ECO:0000313" key="3">
    <source>
        <dbReference type="EMBL" id="KOX93440.1"/>
    </source>
</evidence>
<dbReference type="InterPro" id="IPR024654">
    <property type="entry name" value="Calcineurin-like_PHP_lpxH"/>
</dbReference>
<proteinExistence type="inferred from homology"/>